<dbReference type="InterPro" id="IPR007497">
    <property type="entry name" value="SIMPL/DUF541"/>
</dbReference>
<dbReference type="AlphaFoldDB" id="A0A364Y172"/>
<keyword evidence="1" id="KW-0732">Signal</keyword>
<protein>
    <recommendedName>
        <fullName evidence="4">SIMPL domain-containing protein</fullName>
    </recommendedName>
</protein>
<dbReference type="Gene3D" id="3.30.110.170">
    <property type="entry name" value="Protein of unknown function (DUF541), domain 1"/>
    <property type="match status" value="1"/>
</dbReference>
<evidence type="ECO:0008006" key="4">
    <source>
        <dbReference type="Google" id="ProtNLM"/>
    </source>
</evidence>
<gene>
    <name evidence="2" type="ORF">DQQ10_18075</name>
</gene>
<dbReference type="RefSeq" id="WP_112748299.1">
    <property type="nucleotide sequence ID" value="NZ_QMFY01000010.1"/>
</dbReference>
<reference evidence="2 3" key="1">
    <citation type="submission" date="2018-06" db="EMBL/GenBank/DDBJ databases">
        <title>Chryseolinea flavus sp. nov., a member of the phylum Bacteroidetes isolated from soil.</title>
        <authorList>
            <person name="Li Y."/>
            <person name="Wang J."/>
        </authorList>
    </citation>
    <scope>NUCLEOTIDE SEQUENCE [LARGE SCALE GENOMIC DNA]</scope>
    <source>
        <strain evidence="2 3">SDU1-6</strain>
    </source>
</reference>
<evidence type="ECO:0000313" key="3">
    <source>
        <dbReference type="Proteomes" id="UP000251889"/>
    </source>
</evidence>
<feature type="chain" id="PRO_5016687170" description="SIMPL domain-containing protein" evidence="1">
    <location>
        <begin position="21"/>
        <end position="224"/>
    </location>
</feature>
<evidence type="ECO:0000313" key="2">
    <source>
        <dbReference type="EMBL" id="RAV99513.1"/>
    </source>
</evidence>
<feature type="signal peptide" evidence="1">
    <location>
        <begin position="1"/>
        <end position="20"/>
    </location>
</feature>
<dbReference type="OrthoDB" id="1423482at2"/>
<proteinExistence type="predicted"/>
<keyword evidence="3" id="KW-1185">Reference proteome</keyword>
<name>A0A364Y172_9BACT</name>
<dbReference type="Proteomes" id="UP000251889">
    <property type="component" value="Unassembled WGS sequence"/>
</dbReference>
<evidence type="ECO:0000256" key="1">
    <source>
        <dbReference type="SAM" id="SignalP"/>
    </source>
</evidence>
<dbReference type="EMBL" id="QMFY01000010">
    <property type="protein sequence ID" value="RAV99513.1"/>
    <property type="molecule type" value="Genomic_DNA"/>
</dbReference>
<sequence length="224" mass="25495">MIRTLTLCALLIVSFTEAFSQKFITVNVSDSIILKPTKIVYRILVGDFPRDPVAMYTGEITEASPSFYLDRAKELAKFLTKNNINFRDDQANDFVIGSPNNRPTFYIDLKTQTELEEVVNLLKDTKNIFGAIFKVTYEDEAAYTNALMTKILKRAHSDADQIAKIAGAKLGPVLEIEESGGFDRAFFERDYPASLYESELYHKTADNLTYTCYRAFSIKYQILE</sequence>
<accession>A0A364Y172</accession>
<organism evidence="2 3">
    <name type="scientific">Pseudochryseolinea flava</name>
    <dbReference type="NCBI Taxonomy" id="2059302"/>
    <lineage>
        <taxon>Bacteria</taxon>
        <taxon>Pseudomonadati</taxon>
        <taxon>Bacteroidota</taxon>
        <taxon>Cytophagia</taxon>
        <taxon>Cytophagales</taxon>
        <taxon>Fulvivirgaceae</taxon>
        <taxon>Pseudochryseolinea</taxon>
    </lineage>
</organism>
<comment type="caution">
    <text evidence="2">The sequence shown here is derived from an EMBL/GenBank/DDBJ whole genome shotgun (WGS) entry which is preliminary data.</text>
</comment>
<dbReference type="Pfam" id="PF04402">
    <property type="entry name" value="SIMPL"/>
    <property type="match status" value="1"/>
</dbReference>